<comment type="function">
    <text evidence="12">Putative oxygen sensor; modulates the activity of FixJ, a transcriptional activator of nitrogen fixation fixK gene. FixL probably acts as a kinase that phosphorylates FixJ.</text>
</comment>
<evidence type="ECO:0000256" key="12">
    <source>
        <dbReference type="ARBA" id="ARBA00059827"/>
    </source>
</evidence>
<dbReference type="InterPro" id="IPR036097">
    <property type="entry name" value="HisK_dim/P_sf"/>
</dbReference>
<dbReference type="PRINTS" id="PR00344">
    <property type="entry name" value="BCTRLSENSOR"/>
</dbReference>
<dbReference type="InterPro" id="IPR004358">
    <property type="entry name" value="Sig_transdc_His_kin-like_C"/>
</dbReference>
<dbReference type="EMBL" id="QQBB01000009">
    <property type="protein sequence ID" value="RDI56323.1"/>
    <property type="molecule type" value="Genomic_DNA"/>
</dbReference>
<comment type="catalytic activity">
    <reaction evidence="1">
        <text>ATP + protein L-histidine = ADP + protein N-phospho-L-histidine.</text>
        <dbReference type="EC" id="2.7.13.3"/>
    </reaction>
</comment>
<dbReference type="PROSITE" id="PS50113">
    <property type="entry name" value="PAC"/>
    <property type="match status" value="3"/>
</dbReference>
<dbReference type="SMART" id="SM00091">
    <property type="entry name" value="PAS"/>
    <property type="match status" value="4"/>
</dbReference>
<dbReference type="Gene3D" id="3.40.50.2300">
    <property type="match status" value="1"/>
</dbReference>
<dbReference type="Pfam" id="PF00989">
    <property type="entry name" value="PAS"/>
    <property type="match status" value="1"/>
</dbReference>
<evidence type="ECO:0000256" key="8">
    <source>
        <dbReference type="ARBA" id="ARBA00022777"/>
    </source>
</evidence>
<comment type="cofactor">
    <cofactor evidence="2">
        <name>heme</name>
        <dbReference type="ChEBI" id="CHEBI:30413"/>
    </cofactor>
</comment>
<dbReference type="InterPro" id="IPR011006">
    <property type="entry name" value="CheY-like_superfamily"/>
</dbReference>
<dbReference type="GO" id="GO:0006355">
    <property type="term" value="P:regulation of DNA-templated transcription"/>
    <property type="evidence" value="ECO:0007669"/>
    <property type="project" value="InterPro"/>
</dbReference>
<dbReference type="Gene3D" id="3.30.450.20">
    <property type="entry name" value="PAS domain"/>
    <property type="match status" value="5"/>
</dbReference>
<dbReference type="CDD" id="cd00130">
    <property type="entry name" value="PAS"/>
    <property type="match status" value="4"/>
</dbReference>
<dbReference type="AlphaFoldDB" id="A0A370HFX8"/>
<dbReference type="FunFam" id="3.30.450.20:FF:000060">
    <property type="entry name" value="Sensor protein FixL"/>
    <property type="match status" value="1"/>
</dbReference>
<dbReference type="PANTHER" id="PTHR43065:SF42">
    <property type="entry name" value="TWO-COMPONENT SENSOR PPRA"/>
    <property type="match status" value="1"/>
</dbReference>
<evidence type="ECO:0000256" key="14">
    <source>
        <dbReference type="PROSITE-ProRule" id="PRU00169"/>
    </source>
</evidence>
<dbReference type="PROSITE" id="PS50110">
    <property type="entry name" value="RESPONSE_REGULATORY"/>
    <property type="match status" value="1"/>
</dbReference>
<dbReference type="InterPro" id="IPR013655">
    <property type="entry name" value="PAS_fold_3"/>
</dbReference>
<evidence type="ECO:0000256" key="3">
    <source>
        <dbReference type="ARBA" id="ARBA00012438"/>
    </source>
</evidence>
<dbReference type="SUPFAM" id="SSF52172">
    <property type="entry name" value="CheY-like"/>
    <property type="match status" value="1"/>
</dbReference>
<dbReference type="InterPro" id="IPR013767">
    <property type="entry name" value="PAS_fold"/>
</dbReference>
<keyword evidence="7" id="KW-0547">Nucleotide-binding</keyword>
<dbReference type="Pfam" id="PF13188">
    <property type="entry name" value="PAS_8"/>
    <property type="match status" value="1"/>
</dbReference>
<dbReference type="SMART" id="SM00387">
    <property type="entry name" value="HATPase_c"/>
    <property type="match status" value="1"/>
</dbReference>
<dbReference type="GO" id="GO:0000155">
    <property type="term" value="F:phosphorelay sensor kinase activity"/>
    <property type="evidence" value="ECO:0007669"/>
    <property type="project" value="InterPro"/>
</dbReference>
<dbReference type="InterPro" id="IPR005467">
    <property type="entry name" value="His_kinase_dom"/>
</dbReference>
<dbReference type="InterPro" id="IPR003594">
    <property type="entry name" value="HATPase_dom"/>
</dbReference>
<dbReference type="InterPro" id="IPR000700">
    <property type="entry name" value="PAS-assoc_C"/>
</dbReference>
<dbReference type="Proteomes" id="UP000254925">
    <property type="component" value="Unassembled WGS sequence"/>
</dbReference>
<evidence type="ECO:0000256" key="9">
    <source>
        <dbReference type="ARBA" id="ARBA00022840"/>
    </source>
</evidence>
<dbReference type="InterPro" id="IPR036890">
    <property type="entry name" value="HATPase_C_sf"/>
</dbReference>
<comment type="caution">
    <text evidence="19">The sequence shown here is derived from an EMBL/GenBank/DDBJ whole genome shotgun (WGS) entry which is preliminary data.</text>
</comment>
<dbReference type="InterPro" id="IPR000014">
    <property type="entry name" value="PAS"/>
</dbReference>
<keyword evidence="5" id="KW-0479">Metal-binding</keyword>
<dbReference type="SMART" id="SM00086">
    <property type="entry name" value="PAC"/>
    <property type="match status" value="4"/>
</dbReference>
<dbReference type="InterPro" id="IPR035965">
    <property type="entry name" value="PAS-like_dom_sf"/>
</dbReference>
<feature type="domain" description="PAS" evidence="17">
    <location>
        <begin position="515"/>
        <end position="585"/>
    </location>
</feature>
<sequence length="1020" mass="112878">MPNREQAEPDLVRLVFDQAILGIELVDTKNHIRDVNAAVCIMLGYRRDELVGRRAMDLVHPDDRYEVQALASRLFANEFPSFRVEQRYLRKDRTAVWVRVTSSLASSESDLTYRLSLIEDISERKHAEEVQTAVEERFRTLAELSPDGILINAGGRFTYANPAALRLLGASDPGQVLGRSPFDFILPEYQDLARTRVAQILQGHTAPLVELGYRRIDGSRITVEATAGPIHWDGAAAVQVLLRDVRARKEAEEARRASEVRLRTVLEAIPIGAVLADATGGIIEANKAYLDMIGRAKDDLHSGQVRWDEITPPEWLIADEQAIADARARGVSALYEKEYLCRGERIPVLVRLASVNGGDTFAAFAFDLRDRKAAEAALQTRTAEWEALIRTAPIAVWFTHDPSLREVRANRLAAELLDVPLVFSMSDVQTEPRPRRRIFKNGMEVPQEEAPLRRAIRGDDVRNEEWTVSFEDGHRVDLLYNASPLRDPGGSVRGAIAAAVDITARKRSEAALSEREARLHSILDTVPEALITISEKGMIESFSRSASALFGYDASEVVGRNVSMLMPSPYREEHDGYLERYLRTGEKRIIGIGRVVSGQRKDGSVFPMELAVGRVQLGGQHLFTGFIRDMTARQRLEQELRQAQKMEAVGQLTGGIAHDFNNLLTVILGNLEMLAMRLTDEHQLELLKEACDTAEHGAQLTERLLAFGRRQPLQPKLTDVGDLLGEMTPLLRRTLGETIRVQGRSDTDLWKVQIDPSQLQNAILNLAINARDAMQGGGHLMVTAENVEVDATYARMHPEVRAGRYVLIAVTDTGAGMSREVQERAFEPFFTTKEVGAGSGLGLSMVYGFVKQSGGHVTIYSEPGHGTSIRMYMPNAAVAEEESPASVPQATVDAFRGHGETIMLVEDEPRVRRMTVVRLQDLGYRVLEAANGPAALALLEASPEVDLLFTDMVMPGGMTGADLAEVARSGRPDLRVLFTSGYAEPDVVKRGQATDAGWLKKPYSTLELARILRTVLDSPS</sequence>
<proteinExistence type="predicted"/>
<gene>
    <name evidence="19" type="ORF">DES45_1097</name>
</gene>
<dbReference type="Gene3D" id="3.30.565.10">
    <property type="entry name" value="Histidine kinase-like ATPase, C-terminal domain"/>
    <property type="match status" value="1"/>
</dbReference>
<evidence type="ECO:0000256" key="7">
    <source>
        <dbReference type="ARBA" id="ARBA00022741"/>
    </source>
</evidence>
<evidence type="ECO:0000259" key="18">
    <source>
        <dbReference type="PROSITE" id="PS50113"/>
    </source>
</evidence>
<evidence type="ECO:0000256" key="2">
    <source>
        <dbReference type="ARBA" id="ARBA00001971"/>
    </source>
</evidence>
<dbReference type="Pfam" id="PF00512">
    <property type="entry name" value="HisKA"/>
    <property type="match status" value="1"/>
</dbReference>
<keyword evidence="11" id="KW-0902">Two-component regulatory system</keyword>
<dbReference type="SUPFAM" id="SSF47384">
    <property type="entry name" value="Homodimeric domain of signal transducing histidine kinase"/>
    <property type="match status" value="1"/>
</dbReference>
<dbReference type="CDD" id="cd16919">
    <property type="entry name" value="HATPase_CckA-like"/>
    <property type="match status" value="1"/>
</dbReference>
<dbReference type="Pfam" id="PF00072">
    <property type="entry name" value="Response_reg"/>
    <property type="match status" value="1"/>
</dbReference>
<feature type="domain" description="PAC" evidence="18">
    <location>
        <begin position="583"/>
        <end position="642"/>
    </location>
</feature>
<name>A0A370HFX8_9HYPH</name>
<feature type="modified residue" description="4-aspartylphosphate" evidence="14">
    <location>
        <position position="951"/>
    </location>
</feature>
<evidence type="ECO:0000256" key="6">
    <source>
        <dbReference type="ARBA" id="ARBA00022679"/>
    </source>
</evidence>
<evidence type="ECO:0000313" key="19">
    <source>
        <dbReference type="EMBL" id="RDI56323.1"/>
    </source>
</evidence>
<dbReference type="PROSITE" id="PS50112">
    <property type="entry name" value="PAS"/>
    <property type="match status" value="4"/>
</dbReference>
<feature type="domain" description="PAS" evidence="17">
    <location>
        <begin position="134"/>
        <end position="204"/>
    </location>
</feature>
<feature type="domain" description="PAS" evidence="17">
    <location>
        <begin position="8"/>
        <end position="78"/>
    </location>
</feature>
<dbReference type="Pfam" id="PF13426">
    <property type="entry name" value="PAS_9"/>
    <property type="match status" value="1"/>
</dbReference>
<keyword evidence="4 14" id="KW-0597">Phosphoprotein</keyword>
<evidence type="ECO:0000256" key="11">
    <source>
        <dbReference type="ARBA" id="ARBA00023012"/>
    </source>
</evidence>
<protein>
    <recommendedName>
        <fullName evidence="13">Sensor protein FixL</fullName>
        <ecNumber evidence="3">2.7.13.3</ecNumber>
    </recommendedName>
</protein>
<dbReference type="PROSITE" id="PS50109">
    <property type="entry name" value="HIS_KIN"/>
    <property type="match status" value="1"/>
</dbReference>
<feature type="domain" description="Histidine kinase" evidence="15">
    <location>
        <begin position="655"/>
        <end position="877"/>
    </location>
</feature>
<keyword evidence="6" id="KW-0808">Transferase</keyword>
<dbReference type="SMART" id="SM00448">
    <property type="entry name" value="REC"/>
    <property type="match status" value="1"/>
</dbReference>
<evidence type="ECO:0000313" key="20">
    <source>
        <dbReference type="Proteomes" id="UP000254925"/>
    </source>
</evidence>
<keyword evidence="9" id="KW-0067">ATP-binding</keyword>
<dbReference type="Pfam" id="PF08448">
    <property type="entry name" value="PAS_4"/>
    <property type="match status" value="1"/>
</dbReference>
<feature type="domain" description="PAC" evidence="18">
    <location>
        <begin position="462"/>
        <end position="514"/>
    </location>
</feature>
<accession>A0A370HFX8</accession>
<organism evidence="19 20">
    <name type="scientific">Microvirga subterranea</name>
    <dbReference type="NCBI Taxonomy" id="186651"/>
    <lineage>
        <taxon>Bacteria</taxon>
        <taxon>Pseudomonadati</taxon>
        <taxon>Pseudomonadota</taxon>
        <taxon>Alphaproteobacteria</taxon>
        <taxon>Hyphomicrobiales</taxon>
        <taxon>Methylobacteriaceae</taxon>
        <taxon>Microvirga</taxon>
    </lineage>
</organism>
<dbReference type="InterPro" id="IPR001789">
    <property type="entry name" value="Sig_transdc_resp-reg_receiver"/>
</dbReference>
<evidence type="ECO:0000256" key="4">
    <source>
        <dbReference type="ARBA" id="ARBA00022553"/>
    </source>
</evidence>
<dbReference type="InterPro" id="IPR001610">
    <property type="entry name" value="PAC"/>
</dbReference>
<dbReference type="CDD" id="cd18161">
    <property type="entry name" value="REC_hyHK_blue-like"/>
    <property type="match status" value="1"/>
</dbReference>
<dbReference type="GO" id="GO:0005524">
    <property type="term" value="F:ATP binding"/>
    <property type="evidence" value="ECO:0007669"/>
    <property type="project" value="UniProtKB-KW"/>
</dbReference>
<dbReference type="PANTHER" id="PTHR43065">
    <property type="entry name" value="SENSOR HISTIDINE KINASE"/>
    <property type="match status" value="1"/>
</dbReference>
<dbReference type="Pfam" id="PF08447">
    <property type="entry name" value="PAS_3"/>
    <property type="match status" value="1"/>
</dbReference>
<evidence type="ECO:0000256" key="13">
    <source>
        <dbReference type="ARBA" id="ARBA00070616"/>
    </source>
</evidence>
<keyword evidence="10" id="KW-0408">Iron</keyword>
<evidence type="ECO:0000259" key="15">
    <source>
        <dbReference type="PROSITE" id="PS50109"/>
    </source>
</evidence>
<reference evidence="19 20" key="1">
    <citation type="submission" date="2018-07" db="EMBL/GenBank/DDBJ databases">
        <title>Genomic Encyclopedia of Type Strains, Phase IV (KMG-IV): sequencing the most valuable type-strain genomes for metagenomic binning, comparative biology and taxonomic classification.</title>
        <authorList>
            <person name="Goeker M."/>
        </authorList>
    </citation>
    <scope>NUCLEOTIDE SEQUENCE [LARGE SCALE GENOMIC DNA]</scope>
    <source>
        <strain evidence="19 20">DSM 14364</strain>
    </source>
</reference>
<dbReference type="SMART" id="SM00388">
    <property type="entry name" value="HisKA"/>
    <property type="match status" value="1"/>
</dbReference>
<dbReference type="InterPro" id="IPR013656">
    <property type="entry name" value="PAS_4"/>
</dbReference>
<dbReference type="EC" id="2.7.13.3" evidence="3"/>
<keyword evidence="5" id="KW-0349">Heme</keyword>
<dbReference type="SUPFAM" id="SSF55874">
    <property type="entry name" value="ATPase domain of HSP90 chaperone/DNA topoisomerase II/histidine kinase"/>
    <property type="match status" value="1"/>
</dbReference>
<dbReference type="InterPro" id="IPR003661">
    <property type="entry name" value="HisK_dim/P_dom"/>
</dbReference>
<dbReference type="CDD" id="cd00082">
    <property type="entry name" value="HisKA"/>
    <property type="match status" value="1"/>
</dbReference>
<feature type="domain" description="Response regulatory" evidence="16">
    <location>
        <begin position="901"/>
        <end position="1016"/>
    </location>
</feature>
<evidence type="ECO:0000259" key="16">
    <source>
        <dbReference type="PROSITE" id="PS50110"/>
    </source>
</evidence>
<evidence type="ECO:0000256" key="10">
    <source>
        <dbReference type="ARBA" id="ARBA00023004"/>
    </source>
</evidence>
<dbReference type="SUPFAM" id="SSF55785">
    <property type="entry name" value="PYP-like sensor domain (PAS domain)"/>
    <property type="match status" value="5"/>
</dbReference>
<evidence type="ECO:0000259" key="17">
    <source>
        <dbReference type="PROSITE" id="PS50112"/>
    </source>
</evidence>
<evidence type="ECO:0000256" key="1">
    <source>
        <dbReference type="ARBA" id="ARBA00000085"/>
    </source>
</evidence>
<keyword evidence="20" id="KW-1185">Reference proteome</keyword>
<dbReference type="NCBIfam" id="TIGR00229">
    <property type="entry name" value="sensory_box"/>
    <property type="match status" value="5"/>
</dbReference>
<dbReference type="Gene3D" id="1.10.287.130">
    <property type="match status" value="1"/>
</dbReference>
<feature type="domain" description="PAS" evidence="17">
    <location>
        <begin position="258"/>
        <end position="300"/>
    </location>
</feature>
<keyword evidence="8" id="KW-0418">Kinase</keyword>
<dbReference type="Pfam" id="PF02518">
    <property type="entry name" value="HATPase_c"/>
    <property type="match status" value="1"/>
</dbReference>
<evidence type="ECO:0000256" key="5">
    <source>
        <dbReference type="ARBA" id="ARBA00022617"/>
    </source>
</evidence>
<feature type="domain" description="PAC" evidence="18">
    <location>
        <begin position="82"/>
        <end position="133"/>
    </location>
</feature>